<proteinExistence type="predicted"/>
<dbReference type="SUPFAM" id="SSF55874">
    <property type="entry name" value="ATPase domain of HSP90 chaperone/DNA topoisomerase II/histidine kinase"/>
    <property type="match status" value="1"/>
</dbReference>
<dbReference type="InterPro" id="IPR056471">
    <property type="entry name" value="HD-CE"/>
</dbReference>
<evidence type="ECO:0000313" key="3">
    <source>
        <dbReference type="EMBL" id="SMO62654.1"/>
    </source>
</evidence>
<gene>
    <name evidence="2" type="ORF">GJU42_03165</name>
    <name evidence="3" type="ORF">SAMN06265349_102888</name>
</gene>
<sequence length="949" mass="110305">MANISLPQRFVTKLQNNQEIDGIIKTTLFYFGEILEENKLYFFYEYTDHGKKHIEQVLRASDTLITDDTFSNALTNEDIGYYILSVILHDIGMHIDLNGFNCLIDGDYDDIRISELDNLTWSDLWLDFLNEAKKFSGKQLKAIFGKDDIIVRSPPLSNSGDITENDKKLIGEFIRRHHPRLAHEIAIKGFPAKPEIIPFANSIDIKIRSMIGLIARSHGKDLRKCVDYIESIYGREGRRCPFGVHATYLMILLRIADYIQIDNTRVYKTSLKSKTFSSPVSSIEHKAHLAIDNIDFKWQDDPERIFVTASPKDSPMFLKLKKLFKDIQYELDISWAVLGELYGYVGDSEKPKIKYRRITSNLDTNLFVQQQDYVADSFLFKTNDEIIKLLVAPLYGDDITFGVRELLQNSIDACKEREFLEKTFSNIDYIPEVKVIVEKEDDGNTYFKIFDNGLGMDIEIIKNYFLSAGASYRKSLDWQKDFIDDEGKAIVRRSGRFGVGILSAFLIGKEIFVQTKSAKNEFGYKFSANLNTEQINVVKSFGIEDGTLIKIRIDEEKICEFEKDDYGWTKWYTLSTPVVKYFLFGNEIIPYKQPNPDNNDSLPITWNSIDSIGYNKILWTYSNNFTNVKLTCNGIVIPTNVRDGILNGLIREEPQISVFDNNAILPLTLDRNSISDKLSFSNELLEDIYKDLIAYLLVFENNSIVEDKKIIIKESRLNHSSLKNSYFSMGYGTRKYLNGYYMSSFLNTILVSKKGYILKYNYFIRKLQGVKAILMQLNDFPEGGFYFDLKDNFILFTDEKTNSIQDYGIVLEADCWNEEASKWDSFDARVFLKTEKYHYLFDKKIKRLTTWLKARCKFQFEIKDFTCLNMGNQKKSIFDESFFEQNSSNVHFIREYNINCQYEGSLILNNLLQKYIGDDVVIPFSLEERKKKFPLAFKELERYMKKYTV</sequence>
<evidence type="ECO:0000313" key="5">
    <source>
        <dbReference type="Proteomes" id="UP000468990"/>
    </source>
</evidence>
<dbReference type="Proteomes" id="UP000317289">
    <property type="component" value="Unassembled WGS sequence"/>
</dbReference>
<feature type="domain" description="HD-CE" evidence="1">
    <location>
        <begin position="45"/>
        <end position="332"/>
    </location>
</feature>
<keyword evidence="3" id="KW-0418">Kinase</keyword>
<reference evidence="2 5" key="2">
    <citation type="submission" date="2019-11" db="EMBL/GenBank/DDBJ databases">
        <title>Flavobacterium resistens genome.</title>
        <authorList>
            <person name="Wilson V.M."/>
            <person name="Newman J.D."/>
        </authorList>
    </citation>
    <scope>NUCLEOTIDE SEQUENCE [LARGE SCALE GENOMIC DNA]</scope>
    <source>
        <strain evidence="2 5">DSM 19382</strain>
    </source>
</reference>
<dbReference type="Pfam" id="PF24391">
    <property type="entry name" value="HD-CE"/>
    <property type="match status" value="1"/>
</dbReference>
<keyword evidence="5" id="KW-1185">Reference proteome</keyword>
<dbReference type="EMBL" id="FXTA01000002">
    <property type="protein sequence ID" value="SMO62654.1"/>
    <property type="molecule type" value="Genomic_DNA"/>
</dbReference>
<accession>A0A521CT53</accession>
<organism evidence="3 4">
    <name type="scientific">Flavobacterium resistens</name>
    <dbReference type="NCBI Taxonomy" id="443612"/>
    <lineage>
        <taxon>Bacteria</taxon>
        <taxon>Pseudomonadati</taxon>
        <taxon>Bacteroidota</taxon>
        <taxon>Flavobacteriia</taxon>
        <taxon>Flavobacteriales</taxon>
        <taxon>Flavobacteriaceae</taxon>
        <taxon>Flavobacterium</taxon>
    </lineage>
</organism>
<dbReference type="Pfam" id="PF13589">
    <property type="entry name" value="HATPase_c_3"/>
    <property type="match status" value="1"/>
</dbReference>
<dbReference type="RefSeq" id="WP_142450528.1">
    <property type="nucleotide sequence ID" value="NZ_FXTA01000002.1"/>
</dbReference>
<name>A0A521CT53_9FLAO</name>
<dbReference type="AlphaFoldDB" id="A0A521CT53"/>
<dbReference type="OrthoDB" id="9802640at2"/>
<evidence type="ECO:0000259" key="1">
    <source>
        <dbReference type="Pfam" id="PF24391"/>
    </source>
</evidence>
<dbReference type="InterPro" id="IPR020575">
    <property type="entry name" value="Hsp90_N"/>
</dbReference>
<protein>
    <submittedName>
        <fullName evidence="3">Histidine kinase-, DNA gyrase B-, and HSP90-like ATPase</fullName>
    </submittedName>
</protein>
<dbReference type="Gene3D" id="3.30.565.10">
    <property type="entry name" value="Histidine kinase-like ATPase, C-terminal domain"/>
    <property type="match status" value="1"/>
</dbReference>
<dbReference type="InterPro" id="IPR036890">
    <property type="entry name" value="HATPase_C_sf"/>
</dbReference>
<evidence type="ECO:0000313" key="4">
    <source>
        <dbReference type="Proteomes" id="UP000317289"/>
    </source>
</evidence>
<keyword evidence="3" id="KW-0808">Transferase</keyword>
<dbReference type="Proteomes" id="UP000468990">
    <property type="component" value="Unassembled WGS sequence"/>
</dbReference>
<dbReference type="GO" id="GO:0016301">
    <property type="term" value="F:kinase activity"/>
    <property type="evidence" value="ECO:0007669"/>
    <property type="project" value="UniProtKB-KW"/>
</dbReference>
<dbReference type="PRINTS" id="PR00775">
    <property type="entry name" value="HEATSHOCK90"/>
</dbReference>
<evidence type="ECO:0000313" key="2">
    <source>
        <dbReference type="EMBL" id="MRX66958.1"/>
    </source>
</evidence>
<dbReference type="EMBL" id="WKKG01000001">
    <property type="protein sequence ID" value="MRX66958.1"/>
    <property type="molecule type" value="Genomic_DNA"/>
</dbReference>
<reference evidence="3 4" key="1">
    <citation type="submission" date="2017-05" db="EMBL/GenBank/DDBJ databases">
        <authorList>
            <person name="Varghese N."/>
            <person name="Submissions S."/>
        </authorList>
    </citation>
    <scope>NUCLEOTIDE SEQUENCE [LARGE SCALE GENOMIC DNA]</scope>
    <source>
        <strain evidence="3 4">DSM 19382</strain>
    </source>
</reference>